<dbReference type="InterPro" id="IPR036259">
    <property type="entry name" value="MFS_trans_sf"/>
</dbReference>
<evidence type="ECO:0000313" key="3">
    <source>
        <dbReference type="Proteomes" id="UP001528411"/>
    </source>
</evidence>
<dbReference type="EMBL" id="JAQOMS010000002">
    <property type="protein sequence ID" value="MDC2889499.1"/>
    <property type="molecule type" value="Genomic_DNA"/>
</dbReference>
<evidence type="ECO:0000313" key="2">
    <source>
        <dbReference type="EMBL" id="MDC2889499.1"/>
    </source>
</evidence>
<evidence type="ECO:0008006" key="4">
    <source>
        <dbReference type="Google" id="ProtNLM"/>
    </source>
</evidence>
<dbReference type="RefSeq" id="WP_272180923.1">
    <property type="nucleotide sequence ID" value="NZ_JAQOMS010000002.1"/>
</dbReference>
<feature type="transmembrane region" description="Helical" evidence="1">
    <location>
        <begin position="188"/>
        <end position="209"/>
    </location>
</feature>
<feature type="transmembrane region" description="Helical" evidence="1">
    <location>
        <begin position="230"/>
        <end position="249"/>
    </location>
</feature>
<dbReference type="PANTHER" id="PTHR23534">
    <property type="entry name" value="MFS PERMEASE"/>
    <property type="match status" value="1"/>
</dbReference>
<gene>
    <name evidence="2" type="ORF">PN838_12855</name>
</gene>
<feature type="transmembrane region" description="Helical" evidence="1">
    <location>
        <begin position="118"/>
        <end position="138"/>
    </location>
</feature>
<keyword evidence="1" id="KW-1133">Transmembrane helix</keyword>
<sequence length="287" mass="31694">MYILLESIQAQEFQIAIFFSNFSHLNRNVWMLMCAQSLIGSIGPVVVFVGGFIGIKLAPDEKFATLPIAFMIVGTALFMLPVVKILASVGRKRGFQLAILWGIANTLFSAYAIYIQSFWLFCLSVLLYGGLIASAQQFRFAAMESVDEQHSGLAVSVLLIAGLFAAFLGPEIAFVGKDWFSTEYVGSFIGLTVLFSLSLIFIQFFNAPAAVKTVGRYQGRALSEIIKQPIFVVAILSGTVGFSVMSFIMTATPISMHVHHHFDLAETKWVIQSHIIAMYLPSFLLEY</sequence>
<protein>
    <recommendedName>
        <fullName evidence="4">MFS transporter</fullName>
    </recommendedName>
</protein>
<proteinExistence type="predicted"/>
<name>A0ABT5FD86_9GAMM</name>
<comment type="caution">
    <text evidence="2">The sequence shown here is derived from an EMBL/GenBank/DDBJ whole genome shotgun (WGS) entry which is preliminary data.</text>
</comment>
<dbReference type="PANTHER" id="PTHR23534:SF1">
    <property type="entry name" value="MAJOR FACILITATOR SUPERFAMILY PROTEIN"/>
    <property type="match status" value="1"/>
</dbReference>
<dbReference type="Proteomes" id="UP001528411">
    <property type="component" value="Unassembled WGS sequence"/>
</dbReference>
<keyword evidence="1" id="KW-0812">Transmembrane</keyword>
<reference evidence="2 3" key="1">
    <citation type="submission" date="2023-01" db="EMBL/GenBank/DDBJ databases">
        <title>Psychrosphaera sp. nov., isolated from marine algae.</title>
        <authorList>
            <person name="Bayburt H."/>
            <person name="Choi B.J."/>
            <person name="Kim J.M."/>
            <person name="Choi D.G."/>
            <person name="Jeon C.O."/>
        </authorList>
    </citation>
    <scope>NUCLEOTIDE SEQUENCE [LARGE SCALE GENOMIC DNA]</scope>
    <source>
        <strain evidence="2 3">G1-22</strain>
    </source>
</reference>
<feature type="transmembrane region" description="Helical" evidence="1">
    <location>
        <begin position="67"/>
        <end position="87"/>
    </location>
</feature>
<feature type="transmembrane region" description="Helical" evidence="1">
    <location>
        <begin position="150"/>
        <end position="168"/>
    </location>
</feature>
<organism evidence="2 3">
    <name type="scientific">Psychrosphaera algicola</name>
    <dbReference type="NCBI Taxonomy" id="3023714"/>
    <lineage>
        <taxon>Bacteria</taxon>
        <taxon>Pseudomonadati</taxon>
        <taxon>Pseudomonadota</taxon>
        <taxon>Gammaproteobacteria</taxon>
        <taxon>Alteromonadales</taxon>
        <taxon>Pseudoalteromonadaceae</taxon>
        <taxon>Psychrosphaera</taxon>
    </lineage>
</organism>
<dbReference type="SUPFAM" id="SSF103473">
    <property type="entry name" value="MFS general substrate transporter"/>
    <property type="match status" value="1"/>
</dbReference>
<dbReference type="Gene3D" id="1.20.1250.20">
    <property type="entry name" value="MFS general substrate transporter like domains"/>
    <property type="match status" value="1"/>
</dbReference>
<feature type="transmembrane region" description="Helical" evidence="1">
    <location>
        <begin position="29"/>
        <end position="55"/>
    </location>
</feature>
<evidence type="ECO:0000256" key="1">
    <source>
        <dbReference type="SAM" id="Phobius"/>
    </source>
</evidence>
<keyword evidence="3" id="KW-1185">Reference proteome</keyword>
<keyword evidence="1" id="KW-0472">Membrane</keyword>
<accession>A0ABT5FD86</accession>